<dbReference type="Gene3D" id="4.10.1110.10">
    <property type="entry name" value="AN1-like Zinc finger"/>
    <property type="match status" value="2"/>
</dbReference>
<feature type="region of interest" description="Disordered" evidence="7">
    <location>
        <begin position="217"/>
        <end position="240"/>
    </location>
</feature>
<evidence type="ECO:0000256" key="7">
    <source>
        <dbReference type="SAM" id="MobiDB-lite"/>
    </source>
</evidence>
<keyword evidence="5" id="KW-0862">Zinc</keyword>
<evidence type="ECO:0000259" key="8">
    <source>
        <dbReference type="PROSITE" id="PS51039"/>
    </source>
</evidence>
<reference evidence="9" key="1">
    <citation type="journal article" date="2019" name="Toxins">
        <title>Detection of Abrin-Like and Prepropulchellin-Like Toxin Genes and Transcripts Using Whole Genome Sequencing and Full-Length Transcript Sequencing of Abrus precatorius.</title>
        <authorList>
            <person name="Hovde B.T."/>
            <person name="Daligault H.E."/>
            <person name="Hanschen E.R."/>
            <person name="Kunde Y.A."/>
            <person name="Johnson M.B."/>
            <person name="Starkenburg S.R."/>
            <person name="Johnson S.L."/>
        </authorList>
    </citation>
    <scope>NUCLEOTIDE SEQUENCE [LARGE SCALE GENOMIC DNA]</scope>
</reference>
<protein>
    <submittedName>
        <fullName evidence="10">Zinc finger AN1 domain-containing stress-associated protein 12</fullName>
    </submittedName>
</protein>
<dbReference type="SMART" id="SM00154">
    <property type="entry name" value="ZnF_AN1"/>
    <property type="match status" value="2"/>
</dbReference>
<dbReference type="Proteomes" id="UP000694853">
    <property type="component" value="Unplaced"/>
</dbReference>
<dbReference type="AlphaFoldDB" id="A0A8B8LP35"/>
<evidence type="ECO:0000256" key="2">
    <source>
        <dbReference type="ARBA" id="ARBA00022723"/>
    </source>
</evidence>
<evidence type="ECO:0000256" key="1">
    <source>
        <dbReference type="ARBA" id="ARBA00003732"/>
    </source>
</evidence>
<dbReference type="GO" id="GO:0005737">
    <property type="term" value="C:cytoplasm"/>
    <property type="evidence" value="ECO:0007669"/>
    <property type="project" value="TreeGrafter"/>
</dbReference>
<proteinExistence type="predicted"/>
<organism evidence="9 10">
    <name type="scientific">Abrus precatorius</name>
    <name type="common">Indian licorice</name>
    <name type="synonym">Glycine abrus</name>
    <dbReference type="NCBI Taxonomy" id="3816"/>
    <lineage>
        <taxon>Eukaryota</taxon>
        <taxon>Viridiplantae</taxon>
        <taxon>Streptophyta</taxon>
        <taxon>Embryophyta</taxon>
        <taxon>Tracheophyta</taxon>
        <taxon>Spermatophyta</taxon>
        <taxon>Magnoliopsida</taxon>
        <taxon>eudicotyledons</taxon>
        <taxon>Gunneridae</taxon>
        <taxon>Pentapetalae</taxon>
        <taxon>rosids</taxon>
        <taxon>fabids</taxon>
        <taxon>Fabales</taxon>
        <taxon>Fabaceae</taxon>
        <taxon>Papilionoideae</taxon>
        <taxon>50 kb inversion clade</taxon>
        <taxon>NPAAA clade</taxon>
        <taxon>indigoferoid/millettioid clade</taxon>
        <taxon>Abreae</taxon>
        <taxon>Abrus</taxon>
    </lineage>
</organism>
<evidence type="ECO:0000256" key="6">
    <source>
        <dbReference type="PROSITE-ProRule" id="PRU00449"/>
    </source>
</evidence>
<dbReference type="Pfam" id="PF01428">
    <property type="entry name" value="zf-AN1"/>
    <property type="match status" value="2"/>
</dbReference>
<name>A0A8B8LP35_ABRPR</name>
<dbReference type="InterPro" id="IPR000058">
    <property type="entry name" value="Znf_AN1"/>
</dbReference>
<dbReference type="PROSITE" id="PS51039">
    <property type="entry name" value="ZF_AN1"/>
    <property type="match status" value="2"/>
</dbReference>
<dbReference type="RefSeq" id="XP_027358025.1">
    <property type="nucleotide sequence ID" value="XM_027502224.1"/>
</dbReference>
<dbReference type="GeneID" id="113867149"/>
<keyword evidence="9" id="KW-1185">Reference proteome</keyword>
<evidence type="ECO:0000256" key="5">
    <source>
        <dbReference type="ARBA" id="ARBA00022833"/>
    </source>
</evidence>
<keyword evidence="4 6" id="KW-0863">Zinc-finger</keyword>
<accession>A0A8B8LP35</accession>
<reference evidence="10" key="2">
    <citation type="submission" date="2025-08" db="UniProtKB">
        <authorList>
            <consortium name="RefSeq"/>
        </authorList>
    </citation>
    <scope>IDENTIFICATION</scope>
    <source>
        <tissue evidence="10">Young leaves</tissue>
    </source>
</reference>
<sequence length="240" mass="26571">MNGSGIFFCLRLQAIAKPINTRILFFSSSYSIHIYLLSFFHTTQNPNQSMASGATEAFPDLGKHCQHLHCNQLDFLPFTCDGCKQVFCLEHRSYKSHACPKSDHNSRKVIVCETCSMSIETTGHVGQDEEAILERHHNSGNCDPNKKKKPLCPVKRCKEVLSFSNTSTCKTCHVKVCLKHRFPSDHSCSRGASASSSSAVANGRWNNRFLASLASRRGQDCAKNAPRSTSPPSTPSVKAY</sequence>
<evidence type="ECO:0000256" key="3">
    <source>
        <dbReference type="ARBA" id="ARBA00022737"/>
    </source>
</evidence>
<evidence type="ECO:0000256" key="4">
    <source>
        <dbReference type="ARBA" id="ARBA00022771"/>
    </source>
</evidence>
<dbReference type="InterPro" id="IPR035896">
    <property type="entry name" value="AN1-like_Znf"/>
</dbReference>
<keyword evidence="3" id="KW-0677">Repeat</keyword>
<dbReference type="PANTHER" id="PTHR14677">
    <property type="entry name" value="ARSENITE INDUCUBLE RNA ASSOCIATED PROTEIN AIP-1-RELATED"/>
    <property type="match status" value="1"/>
</dbReference>
<evidence type="ECO:0000313" key="10">
    <source>
        <dbReference type="RefSeq" id="XP_027358025.1"/>
    </source>
</evidence>
<dbReference type="FunFam" id="4.10.1110.10:FF:000003">
    <property type="entry name" value="AN1-type zinc finger protein 2B isoform X1"/>
    <property type="match status" value="1"/>
</dbReference>
<feature type="domain" description="AN1-type" evidence="8">
    <location>
        <begin position="146"/>
        <end position="196"/>
    </location>
</feature>
<dbReference type="GO" id="GO:0008270">
    <property type="term" value="F:zinc ion binding"/>
    <property type="evidence" value="ECO:0007669"/>
    <property type="project" value="UniProtKB-KW"/>
</dbReference>
<dbReference type="OrthoDB" id="431929at2759"/>
<dbReference type="PANTHER" id="PTHR14677:SF20">
    <property type="entry name" value="ZINC FINGER AN1-TYPE CONTAINING 2A-RELATED"/>
    <property type="match status" value="1"/>
</dbReference>
<feature type="domain" description="AN1-type" evidence="8">
    <location>
        <begin position="59"/>
        <end position="107"/>
    </location>
</feature>
<dbReference type="KEGG" id="aprc:113867149"/>
<gene>
    <name evidence="10" type="primary">LOC113867149</name>
</gene>
<comment type="function">
    <text evidence="1">May be involved in environmental stress response.</text>
</comment>
<keyword evidence="2" id="KW-0479">Metal-binding</keyword>
<dbReference type="SUPFAM" id="SSF118310">
    <property type="entry name" value="AN1-like Zinc finger"/>
    <property type="match status" value="2"/>
</dbReference>
<evidence type="ECO:0000313" key="9">
    <source>
        <dbReference type="Proteomes" id="UP000694853"/>
    </source>
</evidence>